<dbReference type="InterPro" id="IPR013328">
    <property type="entry name" value="6PGD_dom2"/>
</dbReference>
<dbReference type="Gene3D" id="3.40.50.720">
    <property type="entry name" value="NAD(P)-binding Rossmann-like Domain"/>
    <property type="match status" value="1"/>
</dbReference>
<evidence type="ECO:0008006" key="5">
    <source>
        <dbReference type="Google" id="ProtNLM"/>
    </source>
</evidence>
<evidence type="ECO:0000259" key="2">
    <source>
        <dbReference type="Pfam" id="PF14833"/>
    </source>
</evidence>
<dbReference type="PANTHER" id="PTHR43060">
    <property type="entry name" value="3-HYDROXYISOBUTYRATE DEHYDROGENASE-LIKE 1, MITOCHONDRIAL-RELATED"/>
    <property type="match status" value="1"/>
</dbReference>
<dbReference type="Gene3D" id="1.10.1040.10">
    <property type="entry name" value="N-(1-d-carboxylethyl)-l-norvaline Dehydrogenase, domain 2"/>
    <property type="match status" value="1"/>
</dbReference>
<dbReference type="InterPro" id="IPR008927">
    <property type="entry name" value="6-PGluconate_DH-like_C_sf"/>
</dbReference>
<evidence type="ECO:0000259" key="1">
    <source>
        <dbReference type="Pfam" id="PF03446"/>
    </source>
</evidence>
<evidence type="ECO:0000313" key="3">
    <source>
        <dbReference type="EMBL" id="EST07921.1"/>
    </source>
</evidence>
<protein>
    <recommendedName>
        <fullName evidence="5">3-hydroxyisobutyrate dehydrogenase</fullName>
    </recommendedName>
</protein>
<proteinExistence type="predicted"/>
<accession>V5EBV7</accession>
<dbReference type="InterPro" id="IPR036291">
    <property type="entry name" value="NAD(P)-bd_dom_sf"/>
</dbReference>
<dbReference type="OMA" id="QMFMQAS"/>
<dbReference type="Pfam" id="PF03446">
    <property type="entry name" value="NAD_binding_2"/>
    <property type="match status" value="1"/>
</dbReference>
<dbReference type="SUPFAM" id="SSF51735">
    <property type="entry name" value="NAD(P)-binding Rossmann-fold domains"/>
    <property type="match status" value="1"/>
</dbReference>
<keyword evidence="4" id="KW-1185">Reference proteome</keyword>
<gene>
    <name evidence="3" type="ORF">PSEUBRA_SCAF2g03033</name>
</gene>
<dbReference type="EMBL" id="KI545862">
    <property type="protein sequence ID" value="EST07921.1"/>
    <property type="molecule type" value="Genomic_DNA"/>
</dbReference>
<dbReference type="Proteomes" id="UP000019377">
    <property type="component" value="Unassembled WGS sequence"/>
</dbReference>
<dbReference type="GO" id="GO:0051287">
    <property type="term" value="F:NAD binding"/>
    <property type="evidence" value="ECO:0007669"/>
    <property type="project" value="InterPro"/>
</dbReference>
<feature type="domain" description="6-phosphogluconate dehydrogenase NADP-binding" evidence="1">
    <location>
        <begin position="90"/>
        <end position="256"/>
    </location>
</feature>
<organism evidence="3 4">
    <name type="scientific">Kalmanozyma brasiliensis (strain GHG001)</name>
    <name type="common">Yeast</name>
    <name type="synonym">Pseudozyma brasiliensis</name>
    <dbReference type="NCBI Taxonomy" id="1365824"/>
    <lineage>
        <taxon>Eukaryota</taxon>
        <taxon>Fungi</taxon>
        <taxon>Dikarya</taxon>
        <taxon>Basidiomycota</taxon>
        <taxon>Ustilaginomycotina</taxon>
        <taxon>Ustilaginomycetes</taxon>
        <taxon>Ustilaginales</taxon>
        <taxon>Ustilaginaceae</taxon>
        <taxon>Kalmanozyma</taxon>
    </lineage>
</organism>
<dbReference type="InterPro" id="IPR029154">
    <property type="entry name" value="HIBADH-like_NADP-bd"/>
</dbReference>
<evidence type="ECO:0000313" key="4">
    <source>
        <dbReference type="Proteomes" id="UP000019377"/>
    </source>
</evidence>
<dbReference type="STRING" id="1365824.V5EBV7"/>
<reference evidence="4" key="1">
    <citation type="journal article" date="2013" name="Genome Announc.">
        <title>Draft genome sequence of Pseudozyma brasiliensis sp. nov. strain GHG001, a high producer of endo-1,4-xylanase isolated from an insect pest of sugarcane.</title>
        <authorList>
            <person name="Oliveira J.V.D.C."/>
            <person name="dos Santos R.A.C."/>
            <person name="Borges T.A."/>
            <person name="Riano-Pachon D.M."/>
            <person name="Goldman G.H."/>
        </authorList>
    </citation>
    <scope>NUCLEOTIDE SEQUENCE [LARGE SCALE GENOMIC DNA]</scope>
    <source>
        <strain evidence="4">GHG001</strain>
    </source>
</reference>
<dbReference type="PANTHER" id="PTHR43060:SF15">
    <property type="entry name" value="3-HYDROXYISOBUTYRATE DEHYDROGENASE-LIKE 1, MITOCHONDRIAL-RELATED"/>
    <property type="match status" value="1"/>
</dbReference>
<name>V5EBV7_KALBG</name>
<dbReference type="HOGENOM" id="CLU_035117_1_2_1"/>
<feature type="domain" description="3-hydroxyisobutyrate dehydrogenase-like NAD-binding" evidence="2">
    <location>
        <begin position="260"/>
        <end position="380"/>
    </location>
</feature>
<dbReference type="AlphaFoldDB" id="V5EBV7"/>
<dbReference type="GO" id="GO:0050661">
    <property type="term" value="F:NADP binding"/>
    <property type="evidence" value="ECO:0007669"/>
    <property type="project" value="InterPro"/>
</dbReference>
<dbReference type="OrthoDB" id="435038at2759"/>
<dbReference type="Pfam" id="PF14833">
    <property type="entry name" value="NAD_binding_11"/>
    <property type="match status" value="1"/>
</dbReference>
<dbReference type="SUPFAM" id="SSF48179">
    <property type="entry name" value="6-phosphogluconate dehydrogenase C-terminal domain-like"/>
    <property type="match status" value="1"/>
</dbReference>
<dbReference type="eggNOG" id="KOG0409">
    <property type="taxonomic scope" value="Eukaryota"/>
</dbReference>
<sequence>MFFWAGLSNYNPSIRSDLIQTVVFYGDGCAADPRQGLCVYAAEYSAFRYDEKDHMCMGSNMPVFYPVETGMKVVYRTQRGFRTQEAWIDGKMGGPMALNIAKAGFATKAFDLRAEAVSSFVSASSAFFTPGTGATSVVDAAQGADFLILMVVNDAQARSILLSPTSTEALRTALSVLAPNAHVILMATCSPGSVLQLSQDIQTARSDIVLVDAPVSGGVSGSTNGTLTIMVGCPTAAFDHVRPVLGAMGDKLHHMGEEPGKGNSMKAINQVLCGIHVAAAAEALALAKKMGVDASHALEIVSTSAASSWMLRDRGPRMLQDEPETHSMTQIFVKDLGIVAEAGREVGAALPLSVAAHQMFVAGVGRGQKYMDDSSVIRCYDALNGQGE</sequence>
<dbReference type="InterPro" id="IPR006115">
    <property type="entry name" value="6PGDH_NADP-bd"/>
</dbReference>